<name>A0A7W7I470_9ACTN</name>
<evidence type="ECO:0000313" key="3">
    <source>
        <dbReference type="Proteomes" id="UP000578112"/>
    </source>
</evidence>
<protein>
    <submittedName>
        <fullName evidence="2">Uncharacterized protein</fullName>
    </submittedName>
</protein>
<evidence type="ECO:0000256" key="1">
    <source>
        <dbReference type="SAM" id="MobiDB-lite"/>
    </source>
</evidence>
<gene>
    <name evidence="2" type="ORF">BJ971_006679</name>
</gene>
<evidence type="ECO:0000313" key="2">
    <source>
        <dbReference type="EMBL" id="MBB4766123.1"/>
    </source>
</evidence>
<feature type="region of interest" description="Disordered" evidence="1">
    <location>
        <begin position="47"/>
        <end position="68"/>
    </location>
</feature>
<feature type="compositionally biased region" description="Basic and acidic residues" evidence="1">
    <location>
        <begin position="47"/>
        <end position="59"/>
    </location>
</feature>
<sequence length="279" mass="29076">MNGADLARAGRLIYEIVVEFTDEMAGPPTLAELLEIISSGMADGGHPPKLDAVLRDGRRPAKSGRPSRAGDLNDAVFVLAANLLAGLTSASDGRPDTVSAALVTALHDAGVILADATAEDVTAITTASRQPSRKYRIGDLVALQATGGGFHVAVVAARNRFGTAIAVVKGVQPTDAAPAGPVVIERNYYTDDQGLHDGGWFLLGHDDSLIPAAEPEFYYAPVPWDPDEAGEYGLAESPGGATRLLSAEEAAAVGVDQPGFTQVWGEKELADHLNSRRTG</sequence>
<proteinExistence type="predicted"/>
<dbReference type="EMBL" id="JACHNH010000001">
    <property type="protein sequence ID" value="MBB4766123.1"/>
    <property type="molecule type" value="Genomic_DNA"/>
</dbReference>
<dbReference type="Proteomes" id="UP000578112">
    <property type="component" value="Unassembled WGS sequence"/>
</dbReference>
<keyword evidence="3" id="KW-1185">Reference proteome</keyword>
<reference evidence="2 3" key="1">
    <citation type="submission" date="2020-08" db="EMBL/GenBank/DDBJ databases">
        <title>Sequencing the genomes of 1000 actinobacteria strains.</title>
        <authorList>
            <person name="Klenk H.-P."/>
        </authorList>
    </citation>
    <scope>NUCLEOTIDE SEQUENCE [LARGE SCALE GENOMIC DNA]</scope>
    <source>
        <strain evidence="2 3">DSM 43149</strain>
    </source>
</reference>
<dbReference type="AlphaFoldDB" id="A0A7W7I470"/>
<comment type="caution">
    <text evidence="2">The sequence shown here is derived from an EMBL/GenBank/DDBJ whole genome shotgun (WGS) entry which is preliminary data.</text>
</comment>
<organism evidence="2 3">
    <name type="scientific">Actinoplanes digitatis</name>
    <dbReference type="NCBI Taxonomy" id="1868"/>
    <lineage>
        <taxon>Bacteria</taxon>
        <taxon>Bacillati</taxon>
        <taxon>Actinomycetota</taxon>
        <taxon>Actinomycetes</taxon>
        <taxon>Micromonosporales</taxon>
        <taxon>Micromonosporaceae</taxon>
        <taxon>Actinoplanes</taxon>
    </lineage>
</organism>
<dbReference type="RefSeq" id="WP_184997185.1">
    <property type="nucleotide sequence ID" value="NZ_BOMK01000051.1"/>
</dbReference>
<accession>A0A7W7I470</accession>